<evidence type="ECO:0000313" key="4">
    <source>
        <dbReference type="Proteomes" id="UP001152320"/>
    </source>
</evidence>
<dbReference type="Gene3D" id="3.40.50.11500">
    <property type="match status" value="1"/>
</dbReference>
<sequence length="1152" mass="129375">MTTRQGGVATQKPPITKPKPVLEESREAECLNNGNFHQKLQAFEQFAKSNQAEKDNEKSQVFQTTTIRRKPKKTNKSSNQKDYERLNVSPVRRRPSLPVPQTSPSQKKRTGSDSGKDSSVKDHASSAAQKIHERVTDGPQKVPPFQRQKSRTEKPIPPKKPAIISGQATHKDVLNTPKVSQGTTTNHAHPVNNCVEREDVSGGKISGTVRHRGGREESNDGWDKGKVVRPTSQGASSSSVEERRVSKSPLQKKPKPVVRKDENETVEKRISVLDMVGNFEGRRNTRTLGRVTRKGGGAKGINQSSTPFKPGGLTRRLSRSLGNINEVSSFNQIQDFNTNSGLPTVVFENKLLEQTGSDRVGLETVSAKVTSEVTLSEKSLSQILKPKRTFAQEEYDKLKSQTNLNDNKESVGATESRQEVLPPPDSAPKVILRDKARRSLTRSRKASRKGTVDKPGYAPPQPPAAYKAPNSAQNRNSASDLPVAPLNRKAPRPKSDISFMSSSSIYATPEIDPTTGVPRQRHRYHVLENHNSLPLDDFVIFGMNKSSKTVEDEGGYTIPGSHLWGVYATPVINNGTGPPPATEPTTTCQSDNRPRSNNNAVPPGVHGYTEPTVPEGNSNQKDKHFKPKLNKMRRKIHEAFRGKGKAEDDTVSVTSEDSDEIDDALTEKRLTAVRKIKARTSHYCSLEKARKKSQDTKLYEYVVVVSLKFDETQRRYEPCEIRRFPHEVSDSQNDKLRAIPYFCFPDSFKWAPVEDYNSETFSFVLTSFDGSRFYGYNRRLLPPGEGARLPEVFCVMSPVPCYPLYFQLLDEIERRREHSMEEVEVLLKVAYDTILPRPGKNVGISANLNSQLSVKDPLYLQRPQDSRLEQIDFDYLFKNLSIPHVLQIFGSLLLERRIVMFSSYLSKLSKCSQAIAALLYPFAWQHVYVPVLPQKLLDMCCSPTPYIMGMLSLSIPELEDMPLEEVLIVNLDAGEFDVHVGDEDTILPRRLSVGLDKALQTCMRESLTLDFGDAPDKQLTDCETRNKSISEAFILFFVELMGHYLNHFQQSQDGKMVFDRESFIKGTNSKSIRRFLEVFTETQMFSLFIQEKETDSDEGILQSLFDQRIQGYESERRNSKLLGVVNVKKIGQKLAGTAKGVKVKVKAFDDKI</sequence>
<name>A0A9Q0YM31_HOLLE</name>
<dbReference type="SMART" id="SM00799">
    <property type="entry name" value="DENN"/>
    <property type="match status" value="1"/>
</dbReference>
<dbReference type="InterPro" id="IPR005113">
    <property type="entry name" value="uDENN_dom"/>
</dbReference>
<dbReference type="AlphaFoldDB" id="A0A9Q0YM31"/>
<feature type="region of interest" description="Disordered" evidence="1">
    <location>
        <begin position="49"/>
        <end position="263"/>
    </location>
</feature>
<dbReference type="PROSITE" id="PS50211">
    <property type="entry name" value="DENN"/>
    <property type="match status" value="1"/>
</dbReference>
<gene>
    <name evidence="3" type="ORF">HOLleu_36537</name>
</gene>
<dbReference type="Pfam" id="PF02141">
    <property type="entry name" value="DENN"/>
    <property type="match status" value="1"/>
</dbReference>
<feature type="compositionally biased region" description="Basic and acidic residues" evidence="1">
    <location>
        <begin position="110"/>
        <end position="136"/>
    </location>
</feature>
<dbReference type="EMBL" id="JAIZAY010000019">
    <property type="protein sequence ID" value="KAJ8023951.1"/>
    <property type="molecule type" value="Genomic_DNA"/>
</dbReference>
<feature type="compositionally biased region" description="Polar residues" evidence="1">
    <location>
        <begin position="177"/>
        <end position="187"/>
    </location>
</feature>
<protein>
    <submittedName>
        <fullName evidence="3">Suppression of tumorigenicity 5 protein</fullName>
    </submittedName>
</protein>
<keyword evidence="4" id="KW-1185">Reference proteome</keyword>
<accession>A0A9Q0YM31</accession>
<feature type="region of interest" description="Disordered" evidence="1">
    <location>
        <begin position="1"/>
        <end position="26"/>
    </location>
</feature>
<dbReference type="OrthoDB" id="10266080at2759"/>
<dbReference type="InterPro" id="IPR043153">
    <property type="entry name" value="DENN_C"/>
</dbReference>
<evidence type="ECO:0000313" key="3">
    <source>
        <dbReference type="EMBL" id="KAJ8023951.1"/>
    </source>
</evidence>
<feature type="compositionally biased region" description="Polar residues" evidence="1">
    <location>
        <begin position="470"/>
        <end position="479"/>
    </location>
</feature>
<reference evidence="3" key="1">
    <citation type="submission" date="2021-10" db="EMBL/GenBank/DDBJ databases">
        <title>Tropical sea cucumber genome reveals ecological adaptation and Cuvierian tubules defense mechanism.</title>
        <authorList>
            <person name="Chen T."/>
        </authorList>
    </citation>
    <scope>NUCLEOTIDE SEQUENCE</scope>
    <source>
        <strain evidence="3">Nanhai2018</strain>
        <tissue evidence="3">Muscle</tissue>
    </source>
</reference>
<comment type="caution">
    <text evidence="3">The sequence shown here is derived from an EMBL/GenBank/DDBJ whole genome shotgun (WGS) entry which is preliminary data.</text>
</comment>
<dbReference type="Gene3D" id="3.30.450.200">
    <property type="match status" value="1"/>
</dbReference>
<dbReference type="PANTHER" id="PTHR15288:SF0">
    <property type="entry name" value="UDENN DOMAIN-CONTAINING PROTEIN"/>
    <property type="match status" value="1"/>
</dbReference>
<dbReference type="FunFam" id="3.40.50.11500:FF:000004">
    <property type="entry name" value="DENN domain-containing protein 2C isoform X1"/>
    <property type="match status" value="1"/>
</dbReference>
<dbReference type="Pfam" id="PF03455">
    <property type="entry name" value="dDENN"/>
    <property type="match status" value="1"/>
</dbReference>
<dbReference type="InterPro" id="IPR005112">
    <property type="entry name" value="dDENN_dom"/>
</dbReference>
<evidence type="ECO:0000259" key="2">
    <source>
        <dbReference type="PROSITE" id="PS50211"/>
    </source>
</evidence>
<feature type="region of interest" description="Disordered" evidence="1">
    <location>
        <begin position="396"/>
        <end position="498"/>
    </location>
</feature>
<feature type="compositionally biased region" description="Basic residues" evidence="1">
    <location>
        <begin position="435"/>
        <end position="448"/>
    </location>
</feature>
<dbReference type="PANTHER" id="PTHR15288">
    <property type="entry name" value="DENN DOMAIN-CONTAINING PROTEIN 2"/>
    <property type="match status" value="1"/>
</dbReference>
<feature type="region of interest" description="Disordered" evidence="1">
    <location>
        <begin position="574"/>
        <end position="624"/>
    </location>
</feature>
<dbReference type="SMART" id="SM00801">
    <property type="entry name" value="dDENN"/>
    <property type="match status" value="1"/>
</dbReference>
<dbReference type="InterPro" id="IPR051942">
    <property type="entry name" value="DENN_domain_containing_2"/>
</dbReference>
<proteinExistence type="predicted"/>
<feature type="compositionally biased region" description="Basic and acidic residues" evidence="1">
    <location>
        <begin position="214"/>
        <end position="226"/>
    </location>
</feature>
<evidence type="ECO:0000256" key="1">
    <source>
        <dbReference type="SAM" id="MobiDB-lite"/>
    </source>
</evidence>
<feature type="region of interest" description="Disordered" evidence="1">
    <location>
        <begin position="290"/>
        <end position="313"/>
    </location>
</feature>
<dbReference type="SMART" id="SM00800">
    <property type="entry name" value="uDENN"/>
    <property type="match status" value="1"/>
</dbReference>
<feature type="domain" description="UDENN" evidence="2">
    <location>
        <begin position="700"/>
        <end position="1099"/>
    </location>
</feature>
<dbReference type="InterPro" id="IPR037516">
    <property type="entry name" value="Tripartite_DENN"/>
</dbReference>
<dbReference type="InterPro" id="IPR001194">
    <property type="entry name" value="cDENN_dom"/>
</dbReference>
<organism evidence="3 4">
    <name type="scientific">Holothuria leucospilota</name>
    <name type="common">Black long sea cucumber</name>
    <name type="synonym">Mertensiothuria leucospilota</name>
    <dbReference type="NCBI Taxonomy" id="206669"/>
    <lineage>
        <taxon>Eukaryota</taxon>
        <taxon>Metazoa</taxon>
        <taxon>Echinodermata</taxon>
        <taxon>Eleutherozoa</taxon>
        <taxon>Echinozoa</taxon>
        <taxon>Holothuroidea</taxon>
        <taxon>Aspidochirotacea</taxon>
        <taxon>Aspidochirotida</taxon>
        <taxon>Holothuriidae</taxon>
        <taxon>Holothuria</taxon>
    </lineage>
</organism>
<dbReference type="Proteomes" id="UP001152320">
    <property type="component" value="Chromosome 19"/>
</dbReference>
<feature type="compositionally biased region" description="Polar residues" evidence="1">
    <location>
        <begin position="588"/>
        <end position="600"/>
    </location>
</feature>
<dbReference type="Pfam" id="PF03456">
    <property type="entry name" value="uDENN"/>
    <property type="match status" value="1"/>
</dbReference>